<dbReference type="Gene3D" id="3.40.50.1000">
    <property type="entry name" value="HAD superfamily/HAD-like"/>
    <property type="match status" value="1"/>
</dbReference>
<dbReference type="EMBL" id="JADINH010000035">
    <property type="protein sequence ID" value="MBO8415164.1"/>
    <property type="molecule type" value="Genomic_DNA"/>
</dbReference>
<gene>
    <name evidence="4" type="ORF">IAB19_02140</name>
</gene>
<dbReference type="SUPFAM" id="SSF56784">
    <property type="entry name" value="HAD-like"/>
    <property type="match status" value="1"/>
</dbReference>
<evidence type="ECO:0000256" key="3">
    <source>
        <dbReference type="ARBA" id="ARBA00022842"/>
    </source>
</evidence>
<dbReference type="InterPro" id="IPR036412">
    <property type="entry name" value="HAD-like_sf"/>
</dbReference>
<keyword evidence="1" id="KW-0479">Metal-binding</keyword>
<dbReference type="PANTHER" id="PTHR43344">
    <property type="entry name" value="PHOSPHOSERINE PHOSPHATASE"/>
    <property type="match status" value="1"/>
</dbReference>
<evidence type="ECO:0000313" key="4">
    <source>
        <dbReference type="EMBL" id="MBO8415164.1"/>
    </source>
</evidence>
<dbReference type="Gene3D" id="1.20.1440.100">
    <property type="entry name" value="SG protein - dephosphorylation function"/>
    <property type="match status" value="1"/>
</dbReference>
<sequence>MHAAYFDMDGTLLKGDSNNFLTAYLLKQKVIDEKFLEPLQDFHLRYAKGELRIEDFVYYIIKPFIGMSKDERDRLIAGTLTEGGLIDNIRKGGIAEIKKQQQQGAVVMIVSSTIDCLIEPIAAALGVKYTAAAPLEYDEDGRVTGKLAGLVPYQGQKVTRIKALLDKLDLSNDHSCAYGDSINDYEMLTFASQGFLVRPSDKLLEKPECRAMPVLQWD</sequence>
<dbReference type="NCBIfam" id="TIGR01490">
    <property type="entry name" value="HAD-SF-IB-hyp1"/>
    <property type="match status" value="1"/>
</dbReference>
<dbReference type="PANTHER" id="PTHR43344:SF13">
    <property type="entry name" value="PHOSPHATASE RV3661-RELATED"/>
    <property type="match status" value="1"/>
</dbReference>
<dbReference type="InterPro" id="IPR006385">
    <property type="entry name" value="HAD_hydro_SerB1"/>
</dbReference>
<dbReference type="InterPro" id="IPR023214">
    <property type="entry name" value="HAD_sf"/>
</dbReference>
<reference evidence="4" key="2">
    <citation type="journal article" date="2021" name="PeerJ">
        <title>Extensive microbial diversity within the chicken gut microbiome revealed by metagenomics and culture.</title>
        <authorList>
            <person name="Gilroy R."/>
            <person name="Ravi A."/>
            <person name="Getino M."/>
            <person name="Pursley I."/>
            <person name="Horton D.L."/>
            <person name="Alikhan N.F."/>
            <person name="Baker D."/>
            <person name="Gharbi K."/>
            <person name="Hall N."/>
            <person name="Watson M."/>
            <person name="Adriaenssens E.M."/>
            <person name="Foster-Nyarko E."/>
            <person name="Jarju S."/>
            <person name="Secka A."/>
            <person name="Antonio M."/>
            <person name="Oren A."/>
            <person name="Chaudhuri R.R."/>
            <person name="La Ragione R."/>
            <person name="Hildebrand F."/>
            <person name="Pallen M.J."/>
        </authorList>
    </citation>
    <scope>NUCLEOTIDE SEQUENCE</scope>
    <source>
        <strain evidence="4">17213</strain>
    </source>
</reference>
<dbReference type="GO" id="GO:0016787">
    <property type="term" value="F:hydrolase activity"/>
    <property type="evidence" value="ECO:0007669"/>
    <property type="project" value="UniProtKB-KW"/>
</dbReference>
<keyword evidence="3" id="KW-0460">Magnesium</keyword>
<proteinExistence type="predicted"/>
<dbReference type="Proteomes" id="UP000823631">
    <property type="component" value="Unassembled WGS sequence"/>
</dbReference>
<name>A0A9D9GST4_9GAMM</name>
<comment type="caution">
    <text evidence="4">The sequence shown here is derived from an EMBL/GenBank/DDBJ whole genome shotgun (WGS) entry which is preliminary data.</text>
</comment>
<dbReference type="GO" id="GO:0046872">
    <property type="term" value="F:metal ion binding"/>
    <property type="evidence" value="ECO:0007669"/>
    <property type="project" value="UniProtKB-KW"/>
</dbReference>
<accession>A0A9D9GST4</accession>
<organism evidence="4 5">
    <name type="scientific">Candidatus Avisuccinivibrio stercorigallinarum</name>
    <dbReference type="NCBI Taxonomy" id="2840704"/>
    <lineage>
        <taxon>Bacteria</taxon>
        <taxon>Pseudomonadati</taxon>
        <taxon>Pseudomonadota</taxon>
        <taxon>Gammaproteobacteria</taxon>
        <taxon>Aeromonadales</taxon>
        <taxon>Succinivibrionaceae</taxon>
        <taxon>Succinivibrionaceae incertae sedis</taxon>
        <taxon>Candidatus Avisuccinivibrio</taxon>
    </lineage>
</organism>
<dbReference type="NCBIfam" id="TIGR01488">
    <property type="entry name" value="HAD-SF-IB"/>
    <property type="match status" value="1"/>
</dbReference>
<protein>
    <submittedName>
        <fullName evidence="4">Haloacid dehalogenase-like hydrolase</fullName>
    </submittedName>
</protein>
<evidence type="ECO:0000256" key="2">
    <source>
        <dbReference type="ARBA" id="ARBA00022801"/>
    </source>
</evidence>
<evidence type="ECO:0000313" key="5">
    <source>
        <dbReference type="Proteomes" id="UP000823631"/>
    </source>
</evidence>
<dbReference type="Pfam" id="PF12710">
    <property type="entry name" value="HAD"/>
    <property type="match status" value="1"/>
</dbReference>
<dbReference type="InterPro" id="IPR050582">
    <property type="entry name" value="HAD-like_SerB"/>
</dbReference>
<reference evidence="4" key="1">
    <citation type="submission" date="2020-10" db="EMBL/GenBank/DDBJ databases">
        <authorList>
            <person name="Gilroy R."/>
        </authorList>
    </citation>
    <scope>NUCLEOTIDE SEQUENCE</scope>
    <source>
        <strain evidence="4">17213</strain>
    </source>
</reference>
<evidence type="ECO:0000256" key="1">
    <source>
        <dbReference type="ARBA" id="ARBA00022723"/>
    </source>
</evidence>
<dbReference type="AlphaFoldDB" id="A0A9D9GST4"/>
<keyword evidence="2 4" id="KW-0378">Hydrolase</keyword>